<evidence type="ECO:0000256" key="1">
    <source>
        <dbReference type="SAM" id="Phobius"/>
    </source>
</evidence>
<dbReference type="Gene3D" id="3.30.450.20">
    <property type="entry name" value="PAS domain"/>
    <property type="match status" value="2"/>
</dbReference>
<feature type="transmembrane region" description="Helical" evidence="1">
    <location>
        <begin position="44"/>
        <end position="64"/>
    </location>
</feature>
<dbReference type="SMART" id="SM00091">
    <property type="entry name" value="PAS"/>
    <property type="match status" value="2"/>
</dbReference>
<feature type="transmembrane region" description="Helical" evidence="1">
    <location>
        <begin position="110"/>
        <end position="128"/>
    </location>
</feature>
<feature type="domain" description="PAS" evidence="2">
    <location>
        <begin position="251"/>
        <end position="291"/>
    </location>
</feature>
<feature type="transmembrane region" description="Helical" evidence="1">
    <location>
        <begin position="76"/>
        <end position="98"/>
    </location>
</feature>
<dbReference type="InterPro" id="IPR000014">
    <property type="entry name" value="PAS"/>
</dbReference>
<proteinExistence type="predicted"/>
<dbReference type="InterPro" id="IPR052155">
    <property type="entry name" value="Biofilm_reg_signaling"/>
</dbReference>
<feature type="domain" description="PAS" evidence="2">
    <location>
        <begin position="373"/>
        <end position="421"/>
    </location>
</feature>
<feature type="transmembrane region" description="Helical" evidence="1">
    <location>
        <begin position="148"/>
        <end position="171"/>
    </location>
</feature>
<feature type="domain" description="PAC" evidence="3">
    <location>
        <begin position="320"/>
        <end position="372"/>
    </location>
</feature>
<dbReference type="PROSITE" id="PS50113">
    <property type="entry name" value="PAC"/>
    <property type="match status" value="2"/>
</dbReference>
<comment type="caution">
    <text evidence="4">The sequence shown here is derived from an EMBL/GenBank/DDBJ whole genome shotgun (WGS) entry which is preliminary data.</text>
</comment>
<feature type="transmembrane region" description="Helical" evidence="1">
    <location>
        <begin position="16"/>
        <end position="37"/>
    </location>
</feature>
<keyword evidence="1" id="KW-1133">Transmembrane helix</keyword>
<accession>A0A1F7F302</accession>
<sequence>MHIFVKLNIFEVIMNIWAWPPLVSAIVCFFLGSFVFFSNSRPLINKLFLSFCLLAAFIAFAQFMARQSESAAGAFYWIKAYATWPILLALQFHFIFLYINTDKVLKRANLLVHPLVYLPALFFVYILLFTDSIISGPIKMYWGYTGRISTHSLTALALGFWSIFISFSTLFLSFQHYKNANTLKMKKQAKLITIGLSFNVFTSIFTEALPLMLQMQKPEMTAMFGLAVPIFFGYAIKKYDWLALSLNSLGEQIVSSISDCLFVIDMNGNIHTVNQTAVNILGFSRQELHGRPIDMVITYTDIERPFMPNATANLHASGVSDINAFLIKKDGKKTPISLSTSLMDDEDGRFQGIVYIAKDITRRIQLEQDIKEMEQRFRMLFDSAPDAYYLNDLTGTFIDGNKAAESLLGYPKEELIGKSFLKLKILTPVQLLKASSLLARNALGKATGPDEFILTRKDGSKITADIRTCVIKIKGKPVVLGSARDIGERKKTEEALQQSLNELELFSHRTIGREIRVIELKKEINVLLRSQGRPEKYTTSDEG</sequence>
<dbReference type="InterPro" id="IPR031621">
    <property type="entry name" value="HisKA_7TM"/>
</dbReference>
<protein>
    <recommendedName>
        <fullName evidence="6">PAS domain S-box protein</fullName>
    </recommendedName>
</protein>
<dbReference type="PANTHER" id="PTHR44757:SF2">
    <property type="entry name" value="BIOFILM ARCHITECTURE MAINTENANCE PROTEIN MBAA"/>
    <property type="match status" value="1"/>
</dbReference>
<organism evidence="4 5">
    <name type="scientific">Candidatus Raymondbacteria bacterium RIFOXYD12_FULL_49_13</name>
    <dbReference type="NCBI Taxonomy" id="1817890"/>
    <lineage>
        <taxon>Bacteria</taxon>
        <taxon>Raymondiibacteriota</taxon>
    </lineage>
</organism>
<keyword evidence="1" id="KW-0812">Transmembrane</keyword>
<dbReference type="EMBL" id="MFYX01000135">
    <property type="protein sequence ID" value="OGK01054.1"/>
    <property type="molecule type" value="Genomic_DNA"/>
</dbReference>
<feature type="domain" description="PAC" evidence="3">
    <location>
        <begin position="448"/>
        <end position="498"/>
    </location>
</feature>
<evidence type="ECO:0000313" key="4">
    <source>
        <dbReference type="EMBL" id="OGK01054.1"/>
    </source>
</evidence>
<dbReference type="SUPFAM" id="SSF55785">
    <property type="entry name" value="PYP-like sensor domain (PAS domain)"/>
    <property type="match status" value="2"/>
</dbReference>
<feature type="transmembrane region" description="Helical" evidence="1">
    <location>
        <begin position="191"/>
        <end position="213"/>
    </location>
</feature>
<dbReference type="Pfam" id="PF13426">
    <property type="entry name" value="PAS_9"/>
    <property type="match status" value="2"/>
</dbReference>
<dbReference type="AlphaFoldDB" id="A0A1F7F302"/>
<dbReference type="PROSITE" id="PS50112">
    <property type="entry name" value="PAS"/>
    <property type="match status" value="2"/>
</dbReference>
<keyword evidence="1" id="KW-0472">Membrane</keyword>
<dbReference type="Pfam" id="PF16927">
    <property type="entry name" value="HisKA_7TM"/>
    <property type="match status" value="1"/>
</dbReference>
<evidence type="ECO:0008006" key="6">
    <source>
        <dbReference type="Google" id="ProtNLM"/>
    </source>
</evidence>
<gene>
    <name evidence="4" type="ORF">A2519_16850</name>
</gene>
<dbReference type="PANTHER" id="PTHR44757">
    <property type="entry name" value="DIGUANYLATE CYCLASE DGCP"/>
    <property type="match status" value="1"/>
</dbReference>
<evidence type="ECO:0000313" key="5">
    <source>
        <dbReference type="Proteomes" id="UP000179243"/>
    </source>
</evidence>
<evidence type="ECO:0000259" key="2">
    <source>
        <dbReference type="PROSITE" id="PS50112"/>
    </source>
</evidence>
<dbReference type="InterPro" id="IPR001610">
    <property type="entry name" value="PAC"/>
</dbReference>
<dbReference type="Proteomes" id="UP000179243">
    <property type="component" value="Unassembled WGS sequence"/>
</dbReference>
<reference evidence="4 5" key="1">
    <citation type="journal article" date="2016" name="Nat. Commun.">
        <title>Thousands of microbial genomes shed light on interconnected biogeochemical processes in an aquifer system.</title>
        <authorList>
            <person name="Anantharaman K."/>
            <person name="Brown C.T."/>
            <person name="Hug L.A."/>
            <person name="Sharon I."/>
            <person name="Castelle C.J."/>
            <person name="Probst A.J."/>
            <person name="Thomas B.C."/>
            <person name="Singh A."/>
            <person name="Wilkins M.J."/>
            <person name="Karaoz U."/>
            <person name="Brodie E.L."/>
            <person name="Williams K.H."/>
            <person name="Hubbard S.S."/>
            <person name="Banfield J.F."/>
        </authorList>
    </citation>
    <scope>NUCLEOTIDE SEQUENCE [LARGE SCALE GENOMIC DNA]</scope>
</reference>
<dbReference type="InterPro" id="IPR000700">
    <property type="entry name" value="PAS-assoc_C"/>
</dbReference>
<dbReference type="SMART" id="SM00086">
    <property type="entry name" value="PAC"/>
    <property type="match status" value="2"/>
</dbReference>
<dbReference type="NCBIfam" id="TIGR00229">
    <property type="entry name" value="sensory_box"/>
    <property type="match status" value="2"/>
</dbReference>
<evidence type="ECO:0000259" key="3">
    <source>
        <dbReference type="PROSITE" id="PS50113"/>
    </source>
</evidence>
<dbReference type="CDD" id="cd00130">
    <property type="entry name" value="PAS"/>
    <property type="match status" value="2"/>
</dbReference>
<dbReference type="InterPro" id="IPR035965">
    <property type="entry name" value="PAS-like_dom_sf"/>
</dbReference>
<name>A0A1F7F302_UNCRA</name>